<dbReference type="OrthoDB" id="10254604at2759"/>
<dbReference type="InterPro" id="IPR036291">
    <property type="entry name" value="NAD(P)-bd_dom_sf"/>
</dbReference>
<dbReference type="AlphaFoldDB" id="A0A0N0NQU4"/>
<feature type="chain" id="PRO_5005857018" description="NAD(P)-binding domain-containing protein" evidence="2">
    <location>
        <begin position="31"/>
        <end position="269"/>
    </location>
</feature>
<evidence type="ECO:0000256" key="1">
    <source>
        <dbReference type="ARBA" id="ARBA00038376"/>
    </source>
</evidence>
<dbReference type="PANTHER" id="PTHR15020">
    <property type="entry name" value="FLAVIN REDUCTASE-RELATED"/>
    <property type="match status" value="1"/>
</dbReference>
<dbReference type="GeneID" id="28740799"/>
<evidence type="ECO:0000313" key="4">
    <source>
        <dbReference type="EMBL" id="KPI44331.1"/>
    </source>
</evidence>
<gene>
    <name evidence="4" type="ORF">AB675_8471</name>
</gene>
<dbReference type="EMBL" id="LFJN01000003">
    <property type="protein sequence ID" value="KPI44331.1"/>
    <property type="molecule type" value="Genomic_DNA"/>
</dbReference>
<accession>A0A0N0NQU4</accession>
<feature type="signal peptide" evidence="2">
    <location>
        <begin position="1"/>
        <end position="30"/>
    </location>
</feature>
<dbReference type="RefSeq" id="XP_018004294.1">
    <property type="nucleotide sequence ID" value="XM_018148919.1"/>
</dbReference>
<dbReference type="Pfam" id="PF13460">
    <property type="entry name" value="NAD_binding_10"/>
    <property type="match status" value="1"/>
</dbReference>
<organism evidence="4 5">
    <name type="scientific">Cyphellophora attinorum</name>
    <dbReference type="NCBI Taxonomy" id="1664694"/>
    <lineage>
        <taxon>Eukaryota</taxon>
        <taxon>Fungi</taxon>
        <taxon>Dikarya</taxon>
        <taxon>Ascomycota</taxon>
        <taxon>Pezizomycotina</taxon>
        <taxon>Eurotiomycetes</taxon>
        <taxon>Chaetothyriomycetidae</taxon>
        <taxon>Chaetothyriales</taxon>
        <taxon>Cyphellophoraceae</taxon>
        <taxon>Cyphellophora</taxon>
    </lineage>
</organism>
<proteinExistence type="inferred from homology"/>
<sequence>MATRPHVLLLGGHGKVSLFLTPLLLAKSYAVTSVIRNPSQQDEILALGKNQPGKIDVLIESLDDVKEASQAQKVIDRVKPNYVVWSAGAGGKGGKERTNAVDCVAAKTYISAAIATPTVTKFLMVSYIASRRGYPSWWSPDDRAAADKVNTEILPAYYQAKVAADEHLAALAHKRGKGFQAINLRPGTLKDGPATGKVNLGKTSARGDVTREDVARVAAALLERDNVSGWYDLLQGEEEIEPAIDRLAKEGWDAMQDGEDLDRIYALAN</sequence>
<comment type="caution">
    <text evidence="4">The sequence shown here is derived from an EMBL/GenBank/DDBJ whole genome shotgun (WGS) entry which is preliminary data.</text>
</comment>
<keyword evidence="2" id="KW-0732">Signal</keyword>
<dbReference type="PANTHER" id="PTHR15020:SF50">
    <property type="entry name" value="UPF0659 PROTEIN YMR090W"/>
    <property type="match status" value="1"/>
</dbReference>
<comment type="similarity">
    <text evidence="1">Belongs to the avfA family.</text>
</comment>
<dbReference type="VEuPathDB" id="FungiDB:AB675_8471"/>
<keyword evidence="5" id="KW-1185">Reference proteome</keyword>
<evidence type="ECO:0000313" key="5">
    <source>
        <dbReference type="Proteomes" id="UP000038010"/>
    </source>
</evidence>
<dbReference type="SUPFAM" id="SSF51735">
    <property type="entry name" value="NAD(P)-binding Rossmann-fold domains"/>
    <property type="match status" value="1"/>
</dbReference>
<protein>
    <recommendedName>
        <fullName evidence="3">NAD(P)-binding domain-containing protein</fullName>
    </recommendedName>
</protein>
<dbReference type="Gene3D" id="3.40.50.720">
    <property type="entry name" value="NAD(P)-binding Rossmann-like Domain"/>
    <property type="match status" value="1"/>
</dbReference>
<evidence type="ECO:0000259" key="3">
    <source>
        <dbReference type="Pfam" id="PF13460"/>
    </source>
</evidence>
<evidence type="ECO:0000256" key="2">
    <source>
        <dbReference type="SAM" id="SignalP"/>
    </source>
</evidence>
<dbReference type="STRING" id="1664694.A0A0N0NQU4"/>
<name>A0A0N0NQU4_9EURO</name>
<dbReference type="InterPro" id="IPR016040">
    <property type="entry name" value="NAD(P)-bd_dom"/>
</dbReference>
<reference evidence="4 5" key="1">
    <citation type="submission" date="2015-06" db="EMBL/GenBank/DDBJ databases">
        <title>Draft genome of the ant-associated black yeast Phialophora attae CBS 131958.</title>
        <authorList>
            <person name="Moreno L.F."/>
            <person name="Stielow B.J."/>
            <person name="de Hoog S."/>
            <person name="Vicente V.A."/>
            <person name="Weiss V.A."/>
            <person name="de Vries M."/>
            <person name="Cruz L.M."/>
            <person name="Souza E.M."/>
        </authorList>
    </citation>
    <scope>NUCLEOTIDE SEQUENCE [LARGE SCALE GENOMIC DNA]</scope>
    <source>
        <strain evidence="4 5">CBS 131958</strain>
    </source>
</reference>
<feature type="domain" description="NAD(P)-binding" evidence="3">
    <location>
        <begin position="11"/>
        <end position="224"/>
    </location>
</feature>
<dbReference type="Proteomes" id="UP000038010">
    <property type="component" value="Unassembled WGS sequence"/>
</dbReference>